<evidence type="ECO:0000313" key="5">
    <source>
        <dbReference type="Proteomes" id="UP000465810"/>
    </source>
</evidence>
<keyword evidence="5" id="KW-1185">Reference proteome</keyword>
<dbReference type="Gene3D" id="3.90.550.10">
    <property type="entry name" value="Spore Coat Polysaccharide Biosynthesis Protein SpsA, Chain A"/>
    <property type="match status" value="1"/>
</dbReference>
<dbReference type="PANTHER" id="PTHR43584">
    <property type="entry name" value="NUCLEOTIDYL TRANSFERASE"/>
    <property type="match status" value="1"/>
</dbReference>
<evidence type="ECO:0000256" key="1">
    <source>
        <dbReference type="ARBA" id="ARBA00022679"/>
    </source>
</evidence>
<dbReference type="InterPro" id="IPR050065">
    <property type="entry name" value="GlmU-like"/>
</dbReference>
<protein>
    <submittedName>
        <fullName evidence="4">NTP transferase domain-containing protein</fullName>
    </submittedName>
</protein>
<accession>A0A7X4K7Z5</accession>
<dbReference type="GO" id="GO:0016779">
    <property type="term" value="F:nucleotidyltransferase activity"/>
    <property type="evidence" value="ECO:0007669"/>
    <property type="project" value="UniProtKB-KW"/>
</dbReference>
<dbReference type="PANTHER" id="PTHR43584:SF8">
    <property type="entry name" value="N-ACETYLMURAMATE ALPHA-1-PHOSPHATE URIDYLYLTRANSFERASE"/>
    <property type="match status" value="1"/>
</dbReference>
<name>A0A7X4K7Z5_9SPHN</name>
<dbReference type="InterPro" id="IPR029044">
    <property type="entry name" value="Nucleotide-diphossugar_trans"/>
</dbReference>
<organism evidence="4 5">
    <name type="scientific">Novosphingobium silvae</name>
    <dbReference type="NCBI Taxonomy" id="2692619"/>
    <lineage>
        <taxon>Bacteria</taxon>
        <taxon>Pseudomonadati</taxon>
        <taxon>Pseudomonadota</taxon>
        <taxon>Alphaproteobacteria</taxon>
        <taxon>Sphingomonadales</taxon>
        <taxon>Sphingomonadaceae</taxon>
        <taxon>Novosphingobium</taxon>
    </lineage>
</organism>
<dbReference type="SUPFAM" id="SSF53448">
    <property type="entry name" value="Nucleotide-diphospho-sugar transferases"/>
    <property type="match status" value="1"/>
</dbReference>
<dbReference type="EMBL" id="WVTD01000017">
    <property type="protein sequence ID" value="MYL99606.1"/>
    <property type="molecule type" value="Genomic_DNA"/>
</dbReference>
<dbReference type="Proteomes" id="UP000465810">
    <property type="component" value="Unassembled WGS sequence"/>
</dbReference>
<keyword evidence="2" id="KW-0548">Nucleotidyltransferase</keyword>
<keyword evidence="1 4" id="KW-0808">Transferase</keyword>
<evidence type="ECO:0000313" key="4">
    <source>
        <dbReference type="EMBL" id="MYL99606.1"/>
    </source>
</evidence>
<dbReference type="AlphaFoldDB" id="A0A7X4K7Z5"/>
<dbReference type="Pfam" id="PF00483">
    <property type="entry name" value="NTP_transferase"/>
    <property type="match status" value="1"/>
</dbReference>
<dbReference type="CDD" id="cd02523">
    <property type="entry name" value="PC_cytidylyltransferase"/>
    <property type="match status" value="1"/>
</dbReference>
<comment type="caution">
    <text evidence="4">The sequence shown here is derived from an EMBL/GenBank/DDBJ whole genome shotgun (WGS) entry which is preliminary data.</text>
</comment>
<dbReference type="InterPro" id="IPR005835">
    <property type="entry name" value="NTP_transferase_dom"/>
</dbReference>
<dbReference type="RefSeq" id="WP_160987048.1">
    <property type="nucleotide sequence ID" value="NZ_WVTD01000017.1"/>
</dbReference>
<feature type="domain" description="Nucleotidyl transferase" evidence="3">
    <location>
        <begin position="5"/>
        <end position="122"/>
    </location>
</feature>
<evidence type="ECO:0000259" key="3">
    <source>
        <dbReference type="Pfam" id="PF00483"/>
    </source>
</evidence>
<reference evidence="4 5" key="1">
    <citation type="submission" date="2019-12" db="EMBL/GenBank/DDBJ databases">
        <authorList>
            <person name="Feng G."/>
            <person name="Zhu H."/>
        </authorList>
    </citation>
    <scope>NUCLEOTIDE SEQUENCE [LARGE SCALE GENOMIC DNA]</scope>
    <source>
        <strain evidence="4 5">FGD1</strain>
    </source>
</reference>
<proteinExistence type="predicted"/>
<gene>
    <name evidence="4" type="ORF">GR702_17740</name>
</gene>
<evidence type="ECO:0000256" key="2">
    <source>
        <dbReference type="ARBA" id="ARBA00022695"/>
    </source>
</evidence>
<sequence>MIEHAILLSAGQGSRLLPLTAERPKCLIDFSGRSLIAWQIEMLARAGVKKIDVVTGFMTDMLEDHLRSISDPRVDISIRFNPFYKVADNLGSCWIARVAMHGDFMILNGDTLVSEEIVHKVQAGAAGPDGQPWPITVTVDVKAEGYDSDDMKVEREADGRLVHIGKTLTAAQSNAESIGFLAFRGEGAALFRETVRQAMRTPEGVQHWYLKVIDSIAPTGKVGTVSIEGLDWAEVDFLNDIEIATRLTDTW</sequence>